<gene>
    <name evidence="1" type="ORF">Rsub_07021</name>
</gene>
<organism evidence="1 2">
    <name type="scientific">Raphidocelis subcapitata</name>
    <dbReference type="NCBI Taxonomy" id="307507"/>
    <lineage>
        <taxon>Eukaryota</taxon>
        <taxon>Viridiplantae</taxon>
        <taxon>Chlorophyta</taxon>
        <taxon>core chlorophytes</taxon>
        <taxon>Chlorophyceae</taxon>
        <taxon>CS clade</taxon>
        <taxon>Sphaeropleales</taxon>
        <taxon>Selenastraceae</taxon>
        <taxon>Raphidocelis</taxon>
    </lineage>
</organism>
<comment type="caution">
    <text evidence="1">The sequence shown here is derived from an EMBL/GenBank/DDBJ whole genome shotgun (WGS) entry which is preliminary data.</text>
</comment>
<protein>
    <submittedName>
        <fullName evidence="1">Uncharacterized protein</fullName>
    </submittedName>
</protein>
<dbReference type="FunCoup" id="A0A2V0PBE2">
    <property type="interactions" value="100"/>
</dbReference>
<sequence length="73" mass="8047">MVALAPALGALFGVGATCFKNSLCYLPWYRKPWEHVLSGTAAAYAFAWVADKEDEMVKQLEEYYAKAAGKAQE</sequence>
<evidence type="ECO:0000313" key="1">
    <source>
        <dbReference type="EMBL" id="GBF94487.1"/>
    </source>
</evidence>
<keyword evidence="2" id="KW-1185">Reference proteome</keyword>
<proteinExistence type="predicted"/>
<reference evidence="1 2" key="1">
    <citation type="journal article" date="2018" name="Sci. Rep.">
        <title>Raphidocelis subcapitata (=Pseudokirchneriella subcapitata) provides an insight into genome evolution and environmental adaptations in the Sphaeropleales.</title>
        <authorList>
            <person name="Suzuki S."/>
            <person name="Yamaguchi H."/>
            <person name="Nakajima N."/>
            <person name="Kawachi M."/>
        </authorList>
    </citation>
    <scope>NUCLEOTIDE SEQUENCE [LARGE SCALE GENOMIC DNA]</scope>
    <source>
        <strain evidence="1 2">NIES-35</strain>
    </source>
</reference>
<evidence type="ECO:0000313" key="2">
    <source>
        <dbReference type="Proteomes" id="UP000247498"/>
    </source>
</evidence>
<dbReference type="Proteomes" id="UP000247498">
    <property type="component" value="Unassembled WGS sequence"/>
</dbReference>
<accession>A0A2V0PBE2</accession>
<dbReference type="OrthoDB" id="523796at2759"/>
<name>A0A2V0PBE2_9CHLO</name>
<dbReference type="InParanoid" id="A0A2V0PBE2"/>
<dbReference type="EMBL" id="BDRX01000052">
    <property type="protein sequence ID" value="GBF94487.1"/>
    <property type="molecule type" value="Genomic_DNA"/>
</dbReference>
<dbReference type="AlphaFoldDB" id="A0A2V0PBE2"/>